<feature type="compositionally biased region" description="Low complexity" evidence="1">
    <location>
        <begin position="17"/>
        <end position="29"/>
    </location>
</feature>
<dbReference type="GO" id="GO:0006357">
    <property type="term" value="P:regulation of transcription by RNA polymerase II"/>
    <property type="evidence" value="ECO:0007669"/>
    <property type="project" value="InterPro"/>
</dbReference>
<feature type="domain" description="SRA1/Sec31" evidence="2">
    <location>
        <begin position="55"/>
        <end position="178"/>
    </location>
</feature>
<dbReference type="PANTHER" id="PTHR18834">
    <property type="entry name" value="STEROID RECEPTOR RNA ACTIVATOR 1"/>
    <property type="match status" value="1"/>
</dbReference>
<accession>A0A1X7UM55</accession>
<dbReference type="eggNOG" id="ENOG502RZ38">
    <property type="taxonomic scope" value="Eukaryota"/>
</dbReference>
<dbReference type="EnsemblMetazoa" id="Aqu2.1.28589_001">
    <property type="protein sequence ID" value="Aqu2.1.28589_001"/>
    <property type="gene ID" value="Aqu2.1.28589"/>
</dbReference>
<dbReference type="PANTHER" id="PTHR18834:SF2">
    <property type="entry name" value="STEROID RECEPTOR RNA ACTIVATOR 1"/>
    <property type="match status" value="1"/>
</dbReference>
<dbReference type="STRING" id="400682.A0A1X7UM55"/>
<dbReference type="Proteomes" id="UP000007879">
    <property type="component" value="Unassembled WGS sequence"/>
</dbReference>
<protein>
    <recommendedName>
        <fullName evidence="2">SRA1/Sec31 domain-containing protein</fullName>
    </recommendedName>
</protein>
<evidence type="ECO:0000259" key="2">
    <source>
        <dbReference type="Pfam" id="PF07304"/>
    </source>
</evidence>
<dbReference type="KEGG" id="aqu:105313197"/>
<evidence type="ECO:0000256" key="1">
    <source>
        <dbReference type="SAM" id="MobiDB-lite"/>
    </source>
</evidence>
<dbReference type="InParanoid" id="A0A1X7UM55"/>
<evidence type="ECO:0000313" key="3">
    <source>
        <dbReference type="EnsemblMetazoa" id="Aqu2.1.28589_001"/>
    </source>
</evidence>
<dbReference type="OMA" id="PRNFLNK"/>
<gene>
    <name evidence="3" type="primary">105313197</name>
</gene>
<feature type="region of interest" description="Disordered" evidence="1">
    <location>
        <begin position="1"/>
        <end position="80"/>
    </location>
</feature>
<dbReference type="GO" id="GO:0005634">
    <property type="term" value="C:nucleus"/>
    <property type="evidence" value="ECO:0007669"/>
    <property type="project" value="TreeGrafter"/>
</dbReference>
<keyword evidence="4" id="KW-1185">Reference proteome</keyword>
<dbReference type="AlphaFoldDB" id="A0A1X7UM55"/>
<proteinExistence type="predicted"/>
<reference evidence="4" key="1">
    <citation type="journal article" date="2010" name="Nature">
        <title>The Amphimedon queenslandica genome and the evolution of animal complexity.</title>
        <authorList>
            <person name="Srivastava M."/>
            <person name="Simakov O."/>
            <person name="Chapman J."/>
            <person name="Fahey B."/>
            <person name="Gauthier M.E."/>
            <person name="Mitros T."/>
            <person name="Richards G.S."/>
            <person name="Conaco C."/>
            <person name="Dacre M."/>
            <person name="Hellsten U."/>
            <person name="Larroux C."/>
            <person name="Putnam N.H."/>
            <person name="Stanke M."/>
            <person name="Adamska M."/>
            <person name="Darling A."/>
            <person name="Degnan S.M."/>
            <person name="Oakley T.H."/>
            <person name="Plachetzki D.C."/>
            <person name="Zhai Y."/>
            <person name="Adamski M."/>
            <person name="Calcino A."/>
            <person name="Cummins S.F."/>
            <person name="Goodstein D.M."/>
            <person name="Harris C."/>
            <person name="Jackson D.J."/>
            <person name="Leys S.P."/>
            <person name="Shu S."/>
            <person name="Woodcroft B.J."/>
            <person name="Vervoort M."/>
            <person name="Kosik K.S."/>
            <person name="Manning G."/>
            <person name="Degnan B.M."/>
            <person name="Rokhsar D.S."/>
        </authorList>
    </citation>
    <scope>NUCLEOTIDE SEQUENCE [LARGE SCALE GENOMIC DNA]</scope>
</reference>
<reference evidence="3" key="2">
    <citation type="submission" date="2017-05" db="UniProtKB">
        <authorList>
            <consortium name="EnsemblMetazoa"/>
        </authorList>
    </citation>
    <scope>IDENTIFICATION</scope>
</reference>
<feature type="compositionally biased region" description="Polar residues" evidence="1">
    <location>
        <begin position="68"/>
        <end position="79"/>
    </location>
</feature>
<dbReference type="GO" id="GO:0003713">
    <property type="term" value="F:transcription coactivator activity"/>
    <property type="evidence" value="ECO:0007669"/>
    <property type="project" value="InterPro"/>
</dbReference>
<dbReference type="EnsemblMetazoa" id="XM_011406413.2">
    <property type="protein sequence ID" value="XP_011404715.2"/>
    <property type="gene ID" value="LOC105313197"/>
</dbReference>
<dbReference type="OrthoDB" id="5982138at2759"/>
<dbReference type="InterPro" id="IPR040243">
    <property type="entry name" value="Steroid_recept_RNA_1"/>
</dbReference>
<organism evidence="3">
    <name type="scientific">Amphimedon queenslandica</name>
    <name type="common">Sponge</name>
    <dbReference type="NCBI Taxonomy" id="400682"/>
    <lineage>
        <taxon>Eukaryota</taxon>
        <taxon>Metazoa</taxon>
        <taxon>Porifera</taxon>
        <taxon>Demospongiae</taxon>
        <taxon>Heteroscleromorpha</taxon>
        <taxon>Haplosclerida</taxon>
        <taxon>Niphatidae</taxon>
        <taxon>Amphimedon</taxon>
    </lineage>
</organism>
<dbReference type="Pfam" id="PF07304">
    <property type="entry name" value="SRA1"/>
    <property type="match status" value="1"/>
</dbReference>
<evidence type="ECO:0000313" key="4">
    <source>
        <dbReference type="Proteomes" id="UP000007879"/>
    </source>
</evidence>
<name>A0A1X7UM55_AMPQE</name>
<dbReference type="Gene3D" id="1.20.940.10">
    <property type="entry name" value="Functional domain of the splicing factor Prp18"/>
    <property type="match status" value="1"/>
</dbReference>
<sequence length="186" mass="21064">MMNEYGWNDPPLFSYQSNPPSNTKSSNKPALLNKRPAYPATEHHHVTSTTLSRDQPPPTGTAGVPVRESSSQVEATPTSEEAVRCLSQSEILSSLNELVDDYKECIEERLLKEIKKRLDMLDKQWSTLSQPVHKRLSSLVQALQDKDYKKAEDIHVGLMVDHVSEVKQWLIGIKKLVDIVKDRDKS</sequence>
<dbReference type="InterPro" id="IPR009917">
    <property type="entry name" value="SRA1/Sec31"/>
</dbReference>